<proteinExistence type="predicted"/>
<comment type="caution">
    <text evidence="4">The sequence shown here is derived from an EMBL/GenBank/DDBJ whole genome shotgun (WGS) entry which is preliminary data.</text>
</comment>
<evidence type="ECO:0000313" key="4">
    <source>
        <dbReference type="EMBL" id="ROV91443.1"/>
    </source>
</evidence>
<feature type="region of interest" description="Disordered" evidence="3">
    <location>
        <begin position="199"/>
        <end position="246"/>
    </location>
</feature>
<evidence type="ECO:0000256" key="2">
    <source>
        <dbReference type="SAM" id="Coils"/>
    </source>
</evidence>
<evidence type="ECO:0000313" key="5">
    <source>
        <dbReference type="Proteomes" id="UP000284375"/>
    </source>
</evidence>
<keyword evidence="2" id="KW-0175">Coiled coil</keyword>
<feature type="compositionally biased region" description="Low complexity" evidence="3">
    <location>
        <begin position="9"/>
        <end position="19"/>
    </location>
</feature>
<dbReference type="AlphaFoldDB" id="A0A423VKC9"/>
<feature type="compositionally biased region" description="Polar residues" evidence="3">
    <location>
        <begin position="222"/>
        <end position="244"/>
    </location>
</feature>
<sequence length="1189" mass="132243">MSTSKRKSTTTSSRATARSRITRKRAKSPPATSPGKGKRRKPPHHATSPPDNLFAIKDIIDEKLVDGQRYYQIDWASNSTTGESYSPTWEPAENANVDAVEDWEWEKQRRTLLGLNSDPTSDQGLSGESTPGETPPADIFVELQSKADFLRSRPDFDPSEVIPISASQLSLFPHPGSQPELPPSQFCITSSHPSLDIICDSQPENSFVADSPDNSRKDPGVSQRTTIPDSQDFSTDFTQDSIPSRQPGIVLGSFETLSFSTYHLEVGDFDLSGLSTLHSQPEDVGLPQGEQQFASLAEENLLEDSQQPAQRVPPLPGQASLFQTQKEEDFFSASEGYDIQPSQKSPLGVNESQVPAMEDSQAAKSVLDDLRAIQAEFMPGYQNNAAGSNTAGPHDQDGPPTPVSPSSILNSVEQDSLDNLHPVPSQPAGGPTAWGQDPSTLFFGDHLEPQQDASVPESNVTSLTAPTPASGAIDHVPDVDMALTATALKHNIQGDVGGSEAPVTITPSEFFAPMGFTAAPNTLLRPEGRLPHNDNVAAASHEGHGDIAMQDNQDFGILPSEDTAFNEYVVTLPPAARIRAESLDFINSHRREIEEFSNSLSRETIRSPDSKAIVKIDDMLQHLTEVSNLPPYHKDFPDLPQDELMRYARDTSSKMSFIYEFLKGLRDVDMEIIILATTGPVMKQLEAIVSQGGFIYRHITQHIWSQSPSEQGSACSVVLIDTSLRDIQYISTANIVIAYDQTAESSGLLDQYTTGRSEDQSPLVLSLVEVYTLEHINRRLSPAMDPFERKIAQVICLAHLSRIFEDEMAYERVPQPHELAQELIQYLVDEEGVFSQPQMRWDTWEHQTIPEEVFDLYKRFRDQLGSGVNRKRQLEDTVDTGETPKRARVQSQPEVSEDLAEILGQNVKFKGNLAEVSIEKLEDLVDQVKHLKNALDQKGEELKSWVKTVRQFQPKYKEAKKDRREFEEERDKVLKEKEKIQKLVDTSETKVLKLSEEKRELEAKLQELTKSENPDAAVAAQREIDLKASQEMVTSLEKQITYLKKDVDFTRSRYQDASDKAASLGEENAELRKKVADLETRASDNVVKLRQISVDAARQEGWRLYQEQKAQRLELERELDKKNEELRMFKGRFSGRETRGSSVPRSPRVRHMSSRNTSPVADGGNGGGNGGGAMSSVFGPRSTHLKENF</sequence>
<feature type="region of interest" description="Disordered" evidence="3">
    <location>
        <begin position="381"/>
        <end position="438"/>
    </location>
</feature>
<gene>
    <name evidence="4" type="ORF">VSDG_07161</name>
</gene>
<feature type="region of interest" description="Disordered" evidence="3">
    <location>
        <begin position="112"/>
        <end position="137"/>
    </location>
</feature>
<feature type="compositionally biased region" description="Polar residues" evidence="3">
    <location>
        <begin position="404"/>
        <end position="414"/>
    </location>
</feature>
<feature type="coiled-coil region" evidence="2">
    <location>
        <begin position="1105"/>
        <end position="1132"/>
    </location>
</feature>
<dbReference type="Gene3D" id="3.40.50.12360">
    <property type="match status" value="1"/>
</dbReference>
<feature type="region of interest" description="Disordered" evidence="3">
    <location>
        <begin position="1133"/>
        <end position="1189"/>
    </location>
</feature>
<reference evidence="4 5" key="1">
    <citation type="submission" date="2015-09" db="EMBL/GenBank/DDBJ databases">
        <title>Host preference determinants of Valsa canker pathogens revealed by comparative genomics.</title>
        <authorList>
            <person name="Yin Z."/>
            <person name="Huang L."/>
        </authorList>
    </citation>
    <scope>NUCLEOTIDE SEQUENCE [LARGE SCALE GENOMIC DNA]</scope>
    <source>
        <strain evidence="4 5">YSFL</strain>
    </source>
</reference>
<feature type="coiled-coil region" evidence="2">
    <location>
        <begin position="914"/>
        <end position="1011"/>
    </location>
</feature>
<dbReference type="InterPro" id="IPR038609">
    <property type="entry name" value="HDA1_su2/3_sf"/>
</dbReference>
<feature type="compositionally biased region" description="Polar residues" evidence="3">
    <location>
        <begin position="381"/>
        <end position="391"/>
    </location>
</feature>
<organism evidence="4 5">
    <name type="scientific">Cytospora chrysosperma</name>
    <name type="common">Cytospora canker fungus</name>
    <name type="synonym">Sphaeria chrysosperma</name>
    <dbReference type="NCBI Taxonomy" id="252740"/>
    <lineage>
        <taxon>Eukaryota</taxon>
        <taxon>Fungi</taxon>
        <taxon>Dikarya</taxon>
        <taxon>Ascomycota</taxon>
        <taxon>Pezizomycotina</taxon>
        <taxon>Sordariomycetes</taxon>
        <taxon>Sordariomycetidae</taxon>
        <taxon>Diaporthales</taxon>
        <taxon>Cytosporaceae</taxon>
        <taxon>Cytospora</taxon>
    </lineage>
</organism>
<dbReference type="EMBL" id="LJZO01000043">
    <property type="protein sequence ID" value="ROV91443.1"/>
    <property type="molecule type" value="Genomic_DNA"/>
</dbReference>
<dbReference type="Gene3D" id="2.40.50.40">
    <property type="match status" value="1"/>
</dbReference>
<feature type="compositionally biased region" description="Polar residues" evidence="3">
    <location>
        <begin position="117"/>
        <end position="132"/>
    </location>
</feature>
<comment type="subunit">
    <text evidence="1">Component of the NuA4 histone acetyltransferase complex.</text>
</comment>
<evidence type="ECO:0000256" key="3">
    <source>
        <dbReference type="SAM" id="MobiDB-lite"/>
    </source>
</evidence>
<keyword evidence="5" id="KW-1185">Reference proteome</keyword>
<evidence type="ECO:0000256" key="1">
    <source>
        <dbReference type="ARBA" id="ARBA00011353"/>
    </source>
</evidence>
<dbReference type="STRING" id="252740.A0A423VKC9"/>
<dbReference type="SUPFAM" id="SSF54160">
    <property type="entry name" value="Chromo domain-like"/>
    <property type="match status" value="1"/>
</dbReference>
<dbReference type="OrthoDB" id="3647690at2759"/>
<feature type="compositionally biased region" description="Gly residues" evidence="3">
    <location>
        <begin position="1163"/>
        <end position="1173"/>
    </location>
</feature>
<dbReference type="Proteomes" id="UP000284375">
    <property type="component" value="Unassembled WGS sequence"/>
</dbReference>
<feature type="compositionally biased region" description="Polar residues" evidence="3">
    <location>
        <begin position="340"/>
        <end position="353"/>
    </location>
</feature>
<name>A0A423VKC9_CYTCH</name>
<evidence type="ECO:0008006" key="6">
    <source>
        <dbReference type="Google" id="ProtNLM"/>
    </source>
</evidence>
<feature type="region of interest" description="Disordered" evidence="3">
    <location>
        <begin position="302"/>
        <end position="363"/>
    </location>
</feature>
<protein>
    <recommendedName>
        <fullName evidence="6">Chromo domain-containing protein</fullName>
    </recommendedName>
</protein>
<accession>A0A423VKC9</accession>
<feature type="coiled-coil region" evidence="2">
    <location>
        <begin position="1054"/>
        <end position="1081"/>
    </location>
</feature>
<dbReference type="InterPro" id="IPR016197">
    <property type="entry name" value="Chromo-like_dom_sf"/>
</dbReference>
<feature type="region of interest" description="Disordered" evidence="3">
    <location>
        <begin position="1"/>
        <end position="54"/>
    </location>
</feature>